<dbReference type="PANTHER" id="PTHR30137:SF6">
    <property type="entry name" value="LUCIFERASE-LIKE MONOOXYGENASE"/>
    <property type="match status" value="1"/>
</dbReference>
<dbReference type="FunFam" id="3.20.20.30:FF:000002">
    <property type="entry name" value="LLM class flavin-dependent oxidoreductase"/>
    <property type="match status" value="1"/>
</dbReference>
<dbReference type="STRING" id="1792290.MSP8886_01885"/>
<accession>A0A1A8TFJ5</accession>
<reference evidence="4 5" key="1">
    <citation type="submission" date="2016-06" db="EMBL/GenBank/DDBJ databases">
        <authorList>
            <person name="Kjaerup R.B."/>
            <person name="Dalgaard T.S."/>
            <person name="Juul-Madsen H.R."/>
        </authorList>
    </citation>
    <scope>NUCLEOTIDE SEQUENCE [LARGE SCALE GENOMIC DNA]</scope>
    <source>
        <strain evidence="4 5">CECT 8886</strain>
    </source>
</reference>
<dbReference type="PANTHER" id="PTHR30137">
    <property type="entry name" value="LUCIFERASE-LIKE MONOOXYGENASE"/>
    <property type="match status" value="1"/>
</dbReference>
<evidence type="ECO:0000256" key="2">
    <source>
        <dbReference type="ARBA" id="ARBA00074555"/>
    </source>
</evidence>
<dbReference type="InterPro" id="IPR036661">
    <property type="entry name" value="Luciferase-like_sf"/>
</dbReference>
<protein>
    <recommendedName>
        <fullName evidence="2">Luciferase-like monooxygenase</fullName>
    </recommendedName>
</protein>
<dbReference type="InterPro" id="IPR050766">
    <property type="entry name" value="Bact_Lucif_Oxidored"/>
</dbReference>
<keyword evidence="4" id="KW-0560">Oxidoreductase</keyword>
<dbReference type="RefSeq" id="WP_067015446.1">
    <property type="nucleotide sequence ID" value="NZ_FLOB01000003.1"/>
</dbReference>
<evidence type="ECO:0000313" key="4">
    <source>
        <dbReference type="EMBL" id="SBS30666.1"/>
    </source>
</evidence>
<dbReference type="Gene3D" id="3.20.20.30">
    <property type="entry name" value="Luciferase-like domain"/>
    <property type="match status" value="1"/>
</dbReference>
<keyword evidence="4" id="KW-0503">Monooxygenase</keyword>
<comment type="similarity">
    <text evidence="1">To bacterial alkanal monooxygenase alpha and beta chains.</text>
</comment>
<gene>
    <name evidence="4" type="primary">luxA</name>
    <name evidence="4" type="ORF">MSP8886_01885</name>
</gene>
<dbReference type="GO" id="GO:0004497">
    <property type="term" value="F:monooxygenase activity"/>
    <property type="evidence" value="ECO:0007669"/>
    <property type="project" value="UniProtKB-KW"/>
</dbReference>
<dbReference type="Proteomes" id="UP000092544">
    <property type="component" value="Unassembled WGS sequence"/>
</dbReference>
<evidence type="ECO:0000259" key="3">
    <source>
        <dbReference type="Pfam" id="PF00296"/>
    </source>
</evidence>
<dbReference type="SUPFAM" id="SSF51679">
    <property type="entry name" value="Bacterial luciferase-like"/>
    <property type="match status" value="1"/>
</dbReference>
<name>A0A1A8TFJ5_9GAMM</name>
<keyword evidence="5" id="KW-1185">Reference proteome</keyword>
<dbReference type="Pfam" id="PF00296">
    <property type="entry name" value="Bac_luciferase"/>
    <property type="match status" value="1"/>
</dbReference>
<dbReference type="AlphaFoldDB" id="A0A1A8TFJ5"/>
<dbReference type="EMBL" id="FLOB01000003">
    <property type="protein sequence ID" value="SBS30666.1"/>
    <property type="molecule type" value="Genomic_DNA"/>
</dbReference>
<organism evidence="4 5">
    <name type="scientific">Marinomonas spartinae</name>
    <dbReference type="NCBI Taxonomy" id="1792290"/>
    <lineage>
        <taxon>Bacteria</taxon>
        <taxon>Pseudomonadati</taxon>
        <taxon>Pseudomonadota</taxon>
        <taxon>Gammaproteobacteria</taxon>
        <taxon>Oceanospirillales</taxon>
        <taxon>Oceanospirillaceae</taxon>
        <taxon>Marinomonas</taxon>
    </lineage>
</organism>
<dbReference type="OrthoDB" id="9780518at2"/>
<dbReference type="InterPro" id="IPR019949">
    <property type="entry name" value="CmoO-like"/>
</dbReference>
<evidence type="ECO:0000313" key="5">
    <source>
        <dbReference type="Proteomes" id="UP000092544"/>
    </source>
</evidence>
<evidence type="ECO:0000256" key="1">
    <source>
        <dbReference type="ARBA" id="ARBA00007789"/>
    </source>
</evidence>
<sequence>MIPFSILDLSPIGQGKSISESFSLSLAMAQRAETHGYQRYWLAEHHGMSGVGSSSPAVLLSHIGAGTSTIRLGAGGIMLPNHAPLVVAEQFGTLAELYPNRIDLGLGRAPGTDMLTARALRRNMQASVDDYPQDVQELERLLGDGPFDKGIVAVPGRHTNVPLWLLGSSLYSAQVAAEFGLPYSFASHFAPDQLMQALTVYRRHFKAKKEGDKPYTMAGIMAVLADTQEEANYLFTSAQQQFVNLRRGGNRAFPAPVESMDTIWSPSESHMVSHALQFAVVGTKASVAHQLSSFIEKTEIDELIISFPIYDGEKRLASLGLMAELRHEMANYVA</sequence>
<dbReference type="NCBIfam" id="TIGR03558">
    <property type="entry name" value="oxido_grp_1"/>
    <property type="match status" value="1"/>
</dbReference>
<proteinExistence type="predicted"/>
<feature type="domain" description="Luciferase-like" evidence="3">
    <location>
        <begin position="4"/>
        <end position="295"/>
    </location>
</feature>
<dbReference type="GO" id="GO:0005829">
    <property type="term" value="C:cytosol"/>
    <property type="evidence" value="ECO:0007669"/>
    <property type="project" value="TreeGrafter"/>
</dbReference>
<dbReference type="InterPro" id="IPR011251">
    <property type="entry name" value="Luciferase-like_dom"/>
</dbReference>
<dbReference type="GO" id="GO:0016705">
    <property type="term" value="F:oxidoreductase activity, acting on paired donors, with incorporation or reduction of molecular oxygen"/>
    <property type="evidence" value="ECO:0007669"/>
    <property type="project" value="InterPro"/>
</dbReference>
<dbReference type="CDD" id="cd00347">
    <property type="entry name" value="Flavin_utilizing_monoxygenases"/>
    <property type="match status" value="2"/>
</dbReference>